<dbReference type="OrthoDB" id="2447803at2759"/>
<dbReference type="AlphaFoldDB" id="A0A284S3V0"/>
<dbReference type="OMA" id="ISENCQM"/>
<dbReference type="Gene3D" id="1.20.1280.50">
    <property type="match status" value="1"/>
</dbReference>
<protein>
    <recommendedName>
        <fullName evidence="2">F-box domain-containing protein</fullName>
    </recommendedName>
</protein>
<gene>
    <name evidence="3" type="ORF">ARMOST_19178</name>
</gene>
<organism evidence="3 4">
    <name type="scientific">Armillaria ostoyae</name>
    <name type="common">Armillaria root rot fungus</name>
    <dbReference type="NCBI Taxonomy" id="47428"/>
    <lineage>
        <taxon>Eukaryota</taxon>
        <taxon>Fungi</taxon>
        <taxon>Dikarya</taxon>
        <taxon>Basidiomycota</taxon>
        <taxon>Agaricomycotina</taxon>
        <taxon>Agaricomycetes</taxon>
        <taxon>Agaricomycetidae</taxon>
        <taxon>Agaricales</taxon>
        <taxon>Marasmiineae</taxon>
        <taxon>Physalacriaceae</taxon>
        <taxon>Armillaria</taxon>
    </lineage>
</organism>
<keyword evidence="1" id="KW-0175">Coiled coil</keyword>
<dbReference type="PANTHER" id="PTHR38926:SF72">
    <property type="entry name" value="IM:7136021-RELATED"/>
    <property type="match status" value="1"/>
</dbReference>
<feature type="coiled-coil region" evidence="1">
    <location>
        <begin position="495"/>
        <end position="522"/>
    </location>
</feature>
<feature type="domain" description="F-box" evidence="2">
    <location>
        <begin position="8"/>
        <end position="47"/>
    </location>
</feature>
<evidence type="ECO:0000256" key="1">
    <source>
        <dbReference type="SAM" id="Coils"/>
    </source>
</evidence>
<dbReference type="InterPro" id="IPR036047">
    <property type="entry name" value="F-box-like_dom_sf"/>
</dbReference>
<evidence type="ECO:0000313" key="3">
    <source>
        <dbReference type="EMBL" id="SJL15674.1"/>
    </source>
</evidence>
<evidence type="ECO:0000313" key="4">
    <source>
        <dbReference type="Proteomes" id="UP000219338"/>
    </source>
</evidence>
<dbReference type="SUPFAM" id="SSF81383">
    <property type="entry name" value="F-box domain"/>
    <property type="match status" value="1"/>
</dbReference>
<dbReference type="SUPFAM" id="SSF52047">
    <property type="entry name" value="RNI-like"/>
    <property type="match status" value="1"/>
</dbReference>
<sequence length="528" mass="59016">MHRALTIPELIHEIFSHVGTSDLASSVSIVCKQWSDISTDIIWRKLDDLQPLLRLIGEIEVNACPERGRGHFSCKFTSLYEDWSRFDFLSRHVQVFTLSISSIDYQPALSDIAMLRSGMVFLPRLKELEWYGCEGDSWKSSVFMMHEGITTFTLSVPWGLSNEGYTHTAQCFGFIAARMPHLEYLHIDSIMYRDPDISLLGLALEPVVSKLTSLKSISLPPFTNTFSIIAEMSTLPHITSILVENESFSHHIPSFPPGLSCSLPSRLGTLHTSTTFEDATRLFNTDLPHLSDIHLESGQSEVPSTVHRLARLISHCCRNLRELQLASPKTTQEFTGSSLDCITIADIAPLFSCSAMEALTISHAFPLLLPDSDIRTLLTRWPALKVLNLNSAPLSFTRGGSNLPLPEWKTLTTFARYGTNLVELGLHMNGLVDVPAIKDAYPFAQLDSLIVGSSEIRGTHDEARLLSYILPSGCEIIPDPMGEASYEWEQIISLISSFQQVREEEGEARKELERRVLELEAQLASARK</sequence>
<keyword evidence="4" id="KW-1185">Reference proteome</keyword>
<dbReference type="Proteomes" id="UP000219338">
    <property type="component" value="Unassembled WGS sequence"/>
</dbReference>
<dbReference type="STRING" id="47428.A0A284S3V0"/>
<evidence type="ECO:0000259" key="2">
    <source>
        <dbReference type="Pfam" id="PF12937"/>
    </source>
</evidence>
<proteinExistence type="predicted"/>
<dbReference type="EMBL" id="FUEG01000030">
    <property type="protein sequence ID" value="SJL15674.1"/>
    <property type="molecule type" value="Genomic_DNA"/>
</dbReference>
<dbReference type="InterPro" id="IPR032675">
    <property type="entry name" value="LRR_dom_sf"/>
</dbReference>
<accession>A0A284S3V0</accession>
<dbReference type="Pfam" id="PF12937">
    <property type="entry name" value="F-box-like"/>
    <property type="match status" value="1"/>
</dbReference>
<dbReference type="InterPro" id="IPR001810">
    <property type="entry name" value="F-box_dom"/>
</dbReference>
<dbReference type="Gene3D" id="3.80.10.10">
    <property type="entry name" value="Ribonuclease Inhibitor"/>
    <property type="match status" value="1"/>
</dbReference>
<reference evidence="4" key="1">
    <citation type="journal article" date="2017" name="Nat. Ecol. Evol.">
        <title>Genome expansion and lineage-specific genetic innovations in the forest pathogenic fungi Armillaria.</title>
        <authorList>
            <person name="Sipos G."/>
            <person name="Prasanna A.N."/>
            <person name="Walter M.C."/>
            <person name="O'Connor E."/>
            <person name="Balint B."/>
            <person name="Krizsan K."/>
            <person name="Kiss B."/>
            <person name="Hess J."/>
            <person name="Varga T."/>
            <person name="Slot J."/>
            <person name="Riley R."/>
            <person name="Boka B."/>
            <person name="Rigling D."/>
            <person name="Barry K."/>
            <person name="Lee J."/>
            <person name="Mihaltcheva S."/>
            <person name="LaButti K."/>
            <person name="Lipzen A."/>
            <person name="Waldron R."/>
            <person name="Moloney N.M."/>
            <person name="Sperisen C."/>
            <person name="Kredics L."/>
            <person name="Vagvoelgyi C."/>
            <person name="Patrignani A."/>
            <person name="Fitzpatrick D."/>
            <person name="Nagy I."/>
            <person name="Doyle S."/>
            <person name="Anderson J.B."/>
            <person name="Grigoriev I.V."/>
            <person name="Gueldener U."/>
            <person name="Muensterkoetter M."/>
            <person name="Nagy L.G."/>
        </authorList>
    </citation>
    <scope>NUCLEOTIDE SEQUENCE [LARGE SCALE GENOMIC DNA]</scope>
    <source>
        <strain evidence="4">C18/9</strain>
    </source>
</reference>
<dbReference type="PANTHER" id="PTHR38926">
    <property type="entry name" value="F-BOX DOMAIN CONTAINING PROTEIN, EXPRESSED"/>
    <property type="match status" value="1"/>
</dbReference>
<name>A0A284S3V0_ARMOS</name>